<dbReference type="PIRSF" id="PIRSF036628">
    <property type="entry name" value="IolB"/>
    <property type="match status" value="1"/>
</dbReference>
<dbReference type="SUPFAM" id="SSF51182">
    <property type="entry name" value="RmlC-like cupins"/>
    <property type="match status" value="1"/>
</dbReference>
<dbReference type="InterPro" id="IPR021120">
    <property type="entry name" value="KduI/IolB_isomerase"/>
</dbReference>
<dbReference type="InterPro" id="IPR014710">
    <property type="entry name" value="RmlC-like_jellyroll"/>
</dbReference>
<dbReference type="Pfam" id="PF04962">
    <property type="entry name" value="KduI"/>
    <property type="match status" value="1"/>
</dbReference>
<dbReference type="EC" id="5.3.1.30" evidence="2"/>
<accession>A0A858ZTU0</accession>
<dbReference type="GO" id="GO:0102482">
    <property type="term" value="F:5-deoxy-D-glucuronate isomerase activity"/>
    <property type="evidence" value="ECO:0007669"/>
    <property type="project" value="UniProtKB-EC"/>
</dbReference>
<dbReference type="PANTHER" id="PTHR39193">
    <property type="entry name" value="5-DEOXY-GLUCURONATE ISOMERASE"/>
    <property type="match status" value="1"/>
</dbReference>
<organism evidence="2 3">
    <name type="scientific">Alicycliphilus denitrificans</name>
    <dbReference type="NCBI Taxonomy" id="179636"/>
    <lineage>
        <taxon>Bacteria</taxon>
        <taxon>Pseudomonadati</taxon>
        <taxon>Pseudomonadota</taxon>
        <taxon>Betaproteobacteria</taxon>
        <taxon>Burkholderiales</taxon>
        <taxon>Comamonadaceae</taxon>
        <taxon>Alicycliphilus</taxon>
    </lineage>
</organism>
<reference evidence="2 3" key="1">
    <citation type="submission" date="2020-05" db="EMBL/GenBank/DDBJ databases">
        <title>Complete genome sequence of Alicycliphilus denitrificans DP3.</title>
        <authorList>
            <person name="Chen X."/>
        </authorList>
    </citation>
    <scope>NUCLEOTIDE SEQUENCE [LARGE SCALE GENOMIC DNA]</scope>
    <source>
        <strain evidence="2 3">DP3</strain>
    </source>
</reference>
<protein>
    <submittedName>
        <fullName evidence="2">5-deoxy-glucuronate isomerase</fullName>
        <ecNumber evidence="2">5.3.1.30</ecNumber>
    </submittedName>
</protein>
<dbReference type="GO" id="GO:0019310">
    <property type="term" value="P:inositol catabolic process"/>
    <property type="evidence" value="ECO:0007669"/>
    <property type="project" value="InterPro"/>
</dbReference>
<evidence type="ECO:0000256" key="1">
    <source>
        <dbReference type="ARBA" id="ARBA00023235"/>
    </source>
</evidence>
<dbReference type="RefSeq" id="WP_103018216.1">
    <property type="nucleotide sequence ID" value="NZ_CP051298.1"/>
</dbReference>
<keyword evidence="1 2" id="KW-0413">Isomerase</keyword>
<sequence length="268" mass="29456">MTISPLLIKAARSGRVVADITPASAGWRHVGFRALRLGAGEEEAFDLPEGRELCITILTGQADVQVDGALHSALGSRASVFDDAAPTAVYVPPGRRVRIAARGDAEVALSTAPAQGRLPARVIEPGHMKRSVRGQGSNTRYVCDILPEGEPAEGLLVVEVVTPAGHSSSYPPHKHDTAREGETSLEETYYHMLRPEQGFAFQRVYTDDRSLDEAMAVEHRDTVLVPRGYHPCVAPHAYDLYYLNTMAGPQRRWAFWNDPQHAWMLEPR</sequence>
<dbReference type="AlphaFoldDB" id="A0A858ZTU0"/>
<dbReference type="InterPro" id="IPR011051">
    <property type="entry name" value="RmlC_Cupin_sf"/>
</dbReference>
<dbReference type="InterPro" id="IPR024203">
    <property type="entry name" value="Deoxy-glucuronate_isom_IolB"/>
</dbReference>
<name>A0A858ZTU0_9BURK</name>
<proteinExistence type="predicted"/>
<dbReference type="Gene3D" id="2.60.120.10">
    <property type="entry name" value="Jelly Rolls"/>
    <property type="match status" value="2"/>
</dbReference>
<dbReference type="PANTHER" id="PTHR39193:SF1">
    <property type="entry name" value="5-DEOXY-GLUCURONATE ISOMERASE"/>
    <property type="match status" value="1"/>
</dbReference>
<dbReference type="EMBL" id="CP051298">
    <property type="protein sequence ID" value="QKD43891.1"/>
    <property type="molecule type" value="Genomic_DNA"/>
</dbReference>
<evidence type="ECO:0000313" key="3">
    <source>
        <dbReference type="Proteomes" id="UP000500755"/>
    </source>
</evidence>
<dbReference type="Proteomes" id="UP000500755">
    <property type="component" value="Chromosome"/>
</dbReference>
<gene>
    <name evidence="2" type="primary">iolB</name>
    <name evidence="2" type="ORF">HF896_09840</name>
</gene>
<dbReference type="GO" id="GO:0008880">
    <property type="term" value="F:glucuronate isomerase activity"/>
    <property type="evidence" value="ECO:0007669"/>
    <property type="project" value="InterPro"/>
</dbReference>
<dbReference type="NCBIfam" id="TIGR04378">
    <property type="entry name" value="myo_inos_iolB"/>
    <property type="match status" value="1"/>
</dbReference>
<evidence type="ECO:0000313" key="2">
    <source>
        <dbReference type="EMBL" id="QKD43891.1"/>
    </source>
</evidence>